<evidence type="ECO:0000256" key="8">
    <source>
        <dbReference type="ARBA" id="ARBA00023065"/>
    </source>
</evidence>
<dbReference type="Gene3D" id="3.40.50.300">
    <property type="entry name" value="P-loop containing nucleotide triphosphate hydrolases"/>
    <property type="match status" value="1"/>
</dbReference>
<dbReference type="InterPro" id="IPR051535">
    <property type="entry name" value="Siderophore_ABC-ATPase"/>
</dbReference>
<evidence type="ECO:0000313" key="12">
    <source>
        <dbReference type="Proteomes" id="UP000009326"/>
    </source>
</evidence>
<sequence>MLSLEQVNFSYQNQQIFNELTLAIADNKITTIVGPNGSGKSTLFKLLTRGIRPNTGRVLLDGKDIWKISSREFAQRVALVHQKNELFDEIKVRDLIKMGRLPYQGLMGNLDESKKTDEILAALELNSVKDKLVSELSGGQQQRVWLGLSLAQEPEYLFLDEPTTYLDLHFQVQFLQLIKKLNRENGLTICMILHDLNQALRYSDQVILVKDGEIESKGLPEEVLTQDNIRDAFGIDCHVIETERGPIIEQF</sequence>
<dbReference type="InterPro" id="IPR003593">
    <property type="entry name" value="AAA+_ATPase"/>
</dbReference>
<dbReference type="InterPro" id="IPR003439">
    <property type="entry name" value="ABC_transporter-like_ATP-bd"/>
</dbReference>
<dbReference type="CDD" id="cd03214">
    <property type="entry name" value="ABC_Iron-Siderophores_B12_Hemin"/>
    <property type="match status" value="1"/>
</dbReference>
<proteinExistence type="predicted"/>
<dbReference type="SMART" id="SM00382">
    <property type="entry name" value="AAA"/>
    <property type="match status" value="1"/>
</dbReference>
<dbReference type="GO" id="GO:0016887">
    <property type="term" value="F:ATP hydrolysis activity"/>
    <property type="evidence" value="ECO:0007669"/>
    <property type="project" value="InterPro"/>
</dbReference>
<name>I7K0J0_9LACO</name>
<comment type="caution">
    <text evidence="11">The sequence shown here is derived from an EMBL/GenBank/DDBJ whole genome shotgun (WGS) entry which is preliminary data.</text>
</comment>
<keyword evidence="3" id="KW-1003">Cell membrane</keyword>
<dbReference type="Pfam" id="PF00005">
    <property type="entry name" value="ABC_tran"/>
    <property type="match status" value="1"/>
</dbReference>
<dbReference type="AlphaFoldDB" id="I7K0J0"/>
<evidence type="ECO:0000256" key="3">
    <source>
        <dbReference type="ARBA" id="ARBA00022475"/>
    </source>
</evidence>
<dbReference type="Proteomes" id="UP000009326">
    <property type="component" value="Unassembled WGS sequence"/>
</dbReference>
<gene>
    <name evidence="11" type="ORF">BN52_10045</name>
</gene>
<evidence type="ECO:0000256" key="1">
    <source>
        <dbReference type="ARBA" id="ARBA00004202"/>
    </source>
</evidence>
<keyword evidence="5" id="KW-0547">Nucleotide-binding</keyword>
<dbReference type="PANTHER" id="PTHR42771:SF10">
    <property type="entry name" value="FERRICHROME TRANSPORT ATP-BINDING PROTEIN FHUC"/>
    <property type="match status" value="1"/>
</dbReference>
<dbReference type="InterPro" id="IPR027417">
    <property type="entry name" value="P-loop_NTPase"/>
</dbReference>
<evidence type="ECO:0000256" key="9">
    <source>
        <dbReference type="ARBA" id="ARBA00023136"/>
    </source>
</evidence>
<dbReference type="OrthoDB" id="9787851at2"/>
<dbReference type="FunFam" id="3.40.50.300:FF:000134">
    <property type="entry name" value="Iron-enterobactin ABC transporter ATP-binding protein"/>
    <property type="match status" value="1"/>
</dbReference>
<dbReference type="GO" id="GO:0006826">
    <property type="term" value="P:iron ion transport"/>
    <property type="evidence" value="ECO:0007669"/>
    <property type="project" value="UniProtKB-KW"/>
</dbReference>
<evidence type="ECO:0000256" key="7">
    <source>
        <dbReference type="ARBA" id="ARBA00023004"/>
    </source>
</evidence>
<dbReference type="STRING" id="1423751.FC38_GL001183"/>
<keyword evidence="6 11" id="KW-0067">ATP-binding</keyword>
<dbReference type="PROSITE" id="PS50893">
    <property type="entry name" value="ABC_TRANSPORTER_2"/>
    <property type="match status" value="1"/>
</dbReference>
<dbReference type="SUPFAM" id="SSF52540">
    <property type="entry name" value="P-loop containing nucleoside triphosphate hydrolases"/>
    <property type="match status" value="1"/>
</dbReference>
<keyword evidence="4" id="KW-0410">Iron transport</keyword>
<dbReference type="RefSeq" id="WP_008472989.1">
    <property type="nucleotide sequence ID" value="NZ_AYZO01000033.1"/>
</dbReference>
<keyword evidence="2" id="KW-0813">Transport</keyword>
<dbReference type="GO" id="GO:0005524">
    <property type="term" value="F:ATP binding"/>
    <property type="evidence" value="ECO:0007669"/>
    <property type="project" value="UniProtKB-KW"/>
</dbReference>
<dbReference type="PROSITE" id="PS00211">
    <property type="entry name" value="ABC_TRANSPORTER_1"/>
    <property type="match status" value="1"/>
</dbReference>
<keyword evidence="7" id="KW-0408">Iron</keyword>
<evidence type="ECO:0000256" key="2">
    <source>
        <dbReference type="ARBA" id="ARBA00022448"/>
    </source>
</evidence>
<dbReference type="GO" id="GO:0005886">
    <property type="term" value="C:plasma membrane"/>
    <property type="evidence" value="ECO:0007669"/>
    <property type="project" value="UniProtKB-SubCell"/>
</dbReference>
<protein>
    <submittedName>
        <fullName evidence="11">Iron compound ABC transporter, ATP-binding protein</fullName>
    </submittedName>
</protein>
<evidence type="ECO:0000256" key="6">
    <source>
        <dbReference type="ARBA" id="ARBA00022840"/>
    </source>
</evidence>
<keyword evidence="8" id="KW-0406">Ion transport</keyword>
<evidence type="ECO:0000259" key="10">
    <source>
        <dbReference type="PROSITE" id="PS50893"/>
    </source>
</evidence>
<dbReference type="InterPro" id="IPR017871">
    <property type="entry name" value="ABC_transporter-like_CS"/>
</dbReference>
<evidence type="ECO:0000313" key="11">
    <source>
        <dbReference type="EMBL" id="CCI86910.1"/>
    </source>
</evidence>
<organism evidence="11 12">
    <name type="scientific">Lactobacillus gigeriorum DSM 23908 = CRBIP 24.85</name>
    <dbReference type="NCBI Taxonomy" id="1423751"/>
    <lineage>
        <taxon>Bacteria</taxon>
        <taxon>Bacillati</taxon>
        <taxon>Bacillota</taxon>
        <taxon>Bacilli</taxon>
        <taxon>Lactobacillales</taxon>
        <taxon>Lactobacillaceae</taxon>
        <taxon>Lactobacillus</taxon>
    </lineage>
</organism>
<keyword evidence="9" id="KW-0472">Membrane</keyword>
<dbReference type="PANTHER" id="PTHR42771">
    <property type="entry name" value="IRON(3+)-HYDROXAMATE IMPORT ATP-BINDING PROTEIN FHUC"/>
    <property type="match status" value="1"/>
</dbReference>
<feature type="domain" description="ABC transporter" evidence="10">
    <location>
        <begin position="2"/>
        <end position="236"/>
    </location>
</feature>
<accession>I7K0J0</accession>
<comment type="subcellular location">
    <subcellularLocation>
        <location evidence="1">Cell membrane</location>
        <topology evidence="1">Peripheral membrane protein</topology>
    </subcellularLocation>
</comment>
<evidence type="ECO:0000256" key="5">
    <source>
        <dbReference type="ARBA" id="ARBA00022741"/>
    </source>
</evidence>
<reference evidence="11 12" key="1">
    <citation type="submission" date="2012-06" db="EMBL/GenBank/DDBJ databases">
        <title>Draft genome sequence of Lactobacillus gigeriorum CRBIP 24.85T, isolated from chicken crop.</title>
        <authorList>
            <person name="Cousin S."/>
            <person name="Ma L."/>
            <person name="Creno S."/>
            <person name="Clermont D."/>
            <person name="Loux V."/>
            <person name="Bizet C."/>
            <person name="Bouchier C."/>
        </authorList>
    </citation>
    <scope>NUCLEOTIDE SEQUENCE [LARGE SCALE GENOMIC DNA]</scope>
    <source>
        <strain evidence="12">CRBIP 24.85T</strain>
    </source>
</reference>
<dbReference type="EMBL" id="CAKC01000041">
    <property type="protein sequence ID" value="CCI86910.1"/>
    <property type="molecule type" value="Genomic_DNA"/>
</dbReference>
<evidence type="ECO:0000256" key="4">
    <source>
        <dbReference type="ARBA" id="ARBA00022496"/>
    </source>
</evidence>